<dbReference type="Proteomes" id="UP000401717">
    <property type="component" value="Unassembled WGS sequence"/>
</dbReference>
<proteinExistence type="predicted"/>
<evidence type="ECO:0000313" key="5">
    <source>
        <dbReference type="Proteomes" id="UP000401717"/>
    </source>
</evidence>
<dbReference type="EMBL" id="BPQI01000191">
    <property type="protein sequence ID" value="GJD59160.1"/>
    <property type="molecule type" value="Genomic_DNA"/>
</dbReference>
<name>A0A564FWT9_9HYPH</name>
<reference evidence="4 5" key="1">
    <citation type="submission" date="2019-06" db="EMBL/GenBank/DDBJ databases">
        <authorList>
            <person name="Rodrigo-Torres L."/>
            <person name="Arahal R. D."/>
            <person name="Lucena T."/>
        </authorList>
    </citation>
    <scope>NUCLEOTIDE SEQUENCE [LARGE SCALE GENOMIC DNA]</scope>
    <source>
        <strain evidence="4 5">SW08-7</strain>
    </source>
</reference>
<accession>A0A564FWT9</accession>
<organism evidence="4 5">
    <name type="scientific">Methylobacterium dankookense</name>
    <dbReference type="NCBI Taxonomy" id="560405"/>
    <lineage>
        <taxon>Bacteria</taxon>
        <taxon>Pseudomonadati</taxon>
        <taxon>Pseudomonadota</taxon>
        <taxon>Alphaproteobacteria</taxon>
        <taxon>Hyphomicrobiales</taxon>
        <taxon>Methylobacteriaceae</taxon>
        <taxon>Methylobacterium</taxon>
    </lineage>
</organism>
<evidence type="ECO:0000313" key="3">
    <source>
        <dbReference type="EMBL" id="GJD59160.1"/>
    </source>
</evidence>
<dbReference type="AlphaFoldDB" id="A0A564FWT9"/>
<feature type="chain" id="PRO_5022181425" description="PepSY domain-containing protein" evidence="2">
    <location>
        <begin position="21"/>
        <end position="98"/>
    </location>
</feature>
<dbReference type="RefSeq" id="WP_144763641.1">
    <property type="nucleotide sequence ID" value="NZ_BPQI01000191.1"/>
</dbReference>
<dbReference type="EMBL" id="CABFVH010000010">
    <property type="protein sequence ID" value="VUF12467.1"/>
    <property type="molecule type" value="Genomic_DNA"/>
</dbReference>
<evidence type="ECO:0000256" key="2">
    <source>
        <dbReference type="SAM" id="SignalP"/>
    </source>
</evidence>
<keyword evidence="2" id="KW-0732">Signal</keyword>
<dbReference type="Proteomes" id="UP001055303">
    <property type="component" value="Unassembled WGS sequence"/>
</dbReference>
<evidence type="ECO:0000256" key="1">
    <source>
        <dbReference type="SAM" id="MobiDB-lite"/>
    </source>
</evidence>
<gene>
    <name evidence="3" type="ORF">IFDJLNFL_5087</name>
    <name evidence="4" type="ORF">MTDSW087_02159</name>
</gene>
<evidence type="ECO:0008006" key="7">
    <source>
        <dbReference type="Google" id="ProtNLM"/>
    </source>
</evidence>
<evidence type="ECO:0000313" key="6">
    <source>
        <dbReference type="Proteomes" id="UP001055303"/>
    </source>
</evidence>
<dbReference type="OrthoDB" id="7376531at2"/>
<reference evidence="3" key="3">
    <citation type="submission" date="2021-08" db="EMBL/GenBank/DDBJ databases">
        <authorList>
            <person name="Tani A."/>
            <person name="Ola A."/>
            <person name="Ogura Y."/>
            <person name="Katsura K."/>
            <person name="Hayashi T."/>
        </authorList>
    </citation>
    <scope>NUCLEOTIDE SEQUENCE</scope>
    <source>
        <strain evidence="3">DSM 22415</strain>
    </source>
</reference>
<feature type="region of interest" description="Disordered" evidence="1">
    <location>
        <begin position="21"/>
        <end position="42"/>
    </location>
</feature>
<keyword evidence="6" id="KW-1185">Reference proteome</keyword>
<feature type="signal peptide" evidence="2">
    <location>
        <begin position="1"/>
        <end position="20"/>
    </location>
</feature>
<evidence type="ECO:0000313" key="4">
    <source>
        <dbReference type="EMBL" id="VUF12467.1"/>
    </source>
</evidence>
<protein>
    <recommendedName>
        <fullName evidence="7">PepSY domain-containing protein</fullName>
    </recommendedName>
</protein>
<sequence>MRALTITFALLALAAGAASAQAPGEAGRPAGQGMMGEPLEPGANSFTEAQVRERFGRMGFGEIRDLKKTDQGIWEGIATHAGKDVRIGMDYRGNVAAR</sequence>
<reference evidence="3" key="2">
    <citation type="journal article" date="2021" name="Front. Microbiol.">
        <title>Comprehensive Comparative Genomics and Phenotyping of Methylobacterium Species.</title>
        <authorList>
            <person name="Alessa O."/>
            <person name="Ogura Y."/>
            <person name="Fujitani Y."/>
            <person name="Takami H."/>
            <person name="Hayashi T."/>
            <person name="Sahin N."/>
            <person name="Tani A."/>
        </authorList>
    </citation>
    <scope>NUCLEOTIDE SEQUENCE</scope>
    <source>
        <strain evidence="3">DSM 22415</strain>
    </source>
</reference>